<reference evidence="8" key="1">
    <citation type="submission" date="2020-06" db="EMBL/GenBank/DDBJ databases">
        <title>A chromosome-scale genome assembly of Talaromyces rugulosus W13939.</title>
        <authorList>
            <person name="Wang B."/>
            <person name="Guo L."/>
            <person name="Ye K."/>
            <person name="Wang L."/>
        </authorList>
    </citation>
    <scope>NUCLEOTIDE SEQUENCE [LARGE SCALE GENOMIC DNA]</scope>
    <source>
        <strain evidence="8">W13939</strain>
    </source>
</reference>
<feature type="compositionally biased region" description="Polar residues" evidence="5">
    <location>
        <begin position="486"/>
        <end position="497"/>
    </location>
</feature>
<evidence type="ECO:0000313" key="8">
    <source>
        <dbReference type="Proteomes" id="UP000509510"/>
    </source>
</evidence>
<dbReference type="GO" id="GO:0008270">
    <property type="term" value="F:zinc ion binding"/>
    <property type="evidence" value="ECO:0007669"/>
    <property type="project" value="InterPro"/>
</dbReference>
<dbReference type="CDD" id="cd12148">
    <property type="entry name" value="fungal_TF_MHR"/>
    <property type="match status" value="1"/>
</dbReference>
<dbReference type="PANTHER" id="PTHR47785">
    <property type="entry name" value="ZN(II)2CYS6 TRANSCRIPTION FACTOR (EUROFUNG)-RELATED-RELATED"/>
    <property type="match status" value="1"/>
</dbReference>
<dbReference type="GO" id="GO:0000981">
    <property type="term" value="F:DNA-binding transcription factor activity, RNA polymerase II-specific"/>
    <property type="evidence" value="ECO:0007669"/>
    <property type="project" value="InterPro"/>
</dbReference>
<keyword evidence="1" id="KW-0805">Transcription regulation</keyword>
<feature type="domain" description="Zn(2)-C6 fungal-type" evidence="6">
    <location>
        <begin position="97"/>
        <end position="127"/>
    </location>
</feature>
<dbReference type="PROSITE" id="PS00463">
    <property type="entry name" value="ZN2_CY6_FUNGAL_1"/>
    <property type="match status" value="1"/>
</dbReference>
<accession>A0A7H8QTA9</accession>
<evidence type="ECO:0000313" key="7">
    <source>
        <dbReference type="EMBL" id="QKX57222.1"/>
    </source>
</evidence>
<dbReference type="Proteomes" id="UP000509510">
    <property type="component" value="Chromosome II"/>
</dbReference>
<feature type="region of interest" description="Disordered" evidence="5">
    <location>
        <begin position="479"/>
        <end position="502"/>
    </location>
</feature>
<dbReference type="Pfam" id="PF00172">
    <property type="entry name" value="Zn_clus"/>
    <property type="match status" value="1"/>
</dbReference>
<keyword evidence="2" id="KW-0238">DNA-binding</keyword>
<keyword evidence="4" id="KW-0539">Nucleus</keyword>
<keyword evidence="8" id="KW-1185">Reference proteome</keyword>
<sequence length="759" mass="85871">LDAGRRPIPRPGSLGITLNAGRPSAESLLLIVAFREVKGADLHQSRKKAKARQNAHVLTTGYSGAMSERNHDETSAWTAKRKADRAVTYPRKRALIACEICRRRKTKCDNVRPTCGGCRDLEIECVYADLTSKHGTYDMASLEILDRINYVVSLLENHRDKQPKYACTVSNPPPVQERTPQELNLAHINQGLDPYLSPGSQPWSEGYQGDTGTSQDEAEILLESLEIAGRTPQVSEDILNWPIFGQNFDRSDIESLIFSPQNHEHTGSESPSFSIVKDEVRSLKPGKRICEEDILPLIDRFLINVHIKNPVLDADDLIDRARKISENGFSWDATSCLVLIICALANISSTFSSECVTPQLVNEGDKNSIGDTPDYATAENYYIAAQKRVALLENSIPATQCYFLTGVYEMYSLRPIRAWASFNRACQTLQIYLRGQKQKQEAGVERRLYWSCLKSECEIRMEINLPSSGLAKANYPDVFPTPPTANSPDSRETVTSTTDKRKDGFSTGSTRFFEPDIEQIWKYYLSEIAVRQIGNRLMNSFYKTDESAWLRMPLDRMIRVAEELELQLTQWFDNLPTTLVTTTSSSSVHKTHNKNITNELRYMLHARLNDFRERIYRPFLYLAIHSPAEDPTQQRLTIYVRRCVDACLACLMRGTPRHRHHGTWYENRGMFLKSVLLVAAVKSGKIYVPDLWRQGVELCTAGFKFWEQEAPDLREARKVLDGLLMGLDCANSLPEPPRLYTIPASQCGTIANDSSRAEP</sequence>
<evidence type="ECO:0000256" key="4">
    <source>
        <dbReference type="ARBA" id="ARBA00023242"/>
    </source>
</evidence>
<dbReference type="EMBL" id="CP055899">
    <property type="protein sequence ID" value="QKX57222.1"/>
    <property type="molecule type" value="Genomic_DNA"/>
</dbReference>
<dbReference type="PANTHER" id="PTHR47785:SF5">
    <property type="entry name" value="ZN(II)2CYS6 TRANSCRIPTION FACTOR (EUROFUNG)"/>
    <property type="match status" value="1"/>
</dbReference>
<dbReference type="RefSeq" id="XP_035343400.1">
    <property type="nucleotide sequence ID" value="XM_035487507.1"/>
</dbReference>
<protein>
    <recommendedName>
        <fullName evidence="6">Zn(2)-C6 fungal-type domain-containing protein</fullName>
    </recommendedName>
</protein>
<dbReference type="GO" id="GO:0003677">
    <property type="term" value="F:DNA binding"/>
    <property type="evidence" value="ECO:0007669"/>
    <property type="project" value="UniProtKB-KW"/>
</dbReference>
<dbReference type="InterPro" id="IPR001138">
    <property type="entry name" value="Zn2Cys6_DnaBD"/>
</dbReference>
<dbReference type="PROSITE" id="PS50048">
    <property type="entry name" value="ZN2_CY6_FUNGAL_2"/>
    <property type="match status" value="1"/>
</dbReference>
<dbReference type="AlphaFoldDB" id="A0A7H8QTA9"/>
<dbReference type="InterPro" id="IPR036864">
    <property type="entry name" value="Zn2-C6_fun-type_DNA-bd_sf"/>
</dbReference>
<dbReference type="Gene3D" id="4.10.240.10">
    <property type="entry name" value="Zn(2)-C6 fungal-type DNA-binding domain"/>
    <property type="match status" value="1"/>
</dbReference>
<keyword evidence="3" id="KW-0804">Transcription</keyword>
<organism evidence="7 8">
    <name type="scientific">Talaromyces rugulosus</name>
    <name type="common">Penicillium rugulosum</name>
    <dbReference type="NCBI Taxonomy" id="121627"/>
    <lineage>
        <taxon>Eukaryota</taxon>
        <taxon>Fungi</taxon>
        <taxon>Dikarya</taxon>
        <taxon>Ascomycota</taxon>
        <taxon>Pezizomycotina</taxon>
        <taxon>Eurotiomycetes</taxon>
        <taxon>Eurotiomycetidae</taxon>
        <taxon>Eurotiales</taxon>
        <taxon>Trichocomaceae</taxon>
        <taxon>Talaromyces</taxon>
        <taxon>Talaromyces sect. Islandici</taxon>
    </lineage>
</organism>
<dbReference type="InterPro" id="IPR053181">
    <property type="entry name" value="EcdB-like_regulator"/>
</dbReference>
<evidence type="ECO:0000259" key="6">
    <source>
        <dbReference type="PROSITE" id="PS50048"/>
    </source>
</evidence>
<evidence type="ECO:0000256" key="3">
    <source>
        <dbReference type="ARBA" id="ARBA00023163"/>
    </source>
</evidence>
<proteinExistence type="predicted"/>
<dbReference type="SMART" id="SM00066">
    <property type="entry name" value="GAL4"/>
    <property type="match status" value="1"/>
</dbReference>
<evidence type="ECO:0000256" key="5">
    <source>
        <dbReference type="SAM" id="MobiDB-lite"/>
    </source>
</evidence>
<dbReference type="OrthoDB" id="4356994at2759"/>
<dbReference type="KEGG" id="trg:TRUGW13939_04330"/>
<evidence type="ECO:0000256" key="1">
    <source>
        <dbReference type="ARBA" id="ARBA00023015"/>
    </source>
</evidence>
<dbReference type="GeneID" id="55991832"/>
<evidence type="ECO:0000256" key="2">
    <source>
        <dbReference type="ARBA" id="ARBA00023125"/>
    </source>
</evidence>
<feature type="non-terminal residue" evidence="7">
    <location>
        <position position="1"/>
    </location>
</feature>
<name>A0A7H8QTA9_TALRU</name>
<dbReference type="CDD" id="cd00067">
    <property type="entry name" value="GAL4"/>
    <property type="match status" value="1"/>
</dbReference>
<gene>
    <name evidence="7" type="ORF">TRUGW13939_04330</name>
</gene>
<dbReference type="SUPFAM" id="SSF57701">
    <property type="entry name" value="Zn2/Cys6 DNA-binding domain"/>
    <property type="match status" value="1"/>
</dbReference>